<feature type="transmembrane region" description="Helical" evidence="7">
    <location>
        <begin position="117"/>
        <end position="137"/>
    </location>
</feature>
<feature type="transmembrane region" description="Helical" evidence="7">
    <location>
        <begin position="74"/>
        <end position="97"/>
    </location>
</feature>
<evidence type="ECO:0000256" key="2">
    <source>
        <dbReference type="ARBA" id="ARBA00022448"/>
    </source>
</evidence>
<evidence type="ECO:0000259" key="8">
    <source>
        <dbReference type="PROSITE" id="PS50928"/>
    </source>
</evidence>
<dbReference type="InterPro" id="IPR000515">
    <property type="entry name" value="MetI-like"/>
</dbReference>
<dbReference type="GO" id="GO:0055085">
    <property type="term" value="P:transmembrane transport"/>
    <property type="evidence" value="ECO:0007669"/>
    <property type="project" value="InterPro"/>
</dbReference>
<evidence type="ECO:0000313" key="10">
    <source>
        <dbReference type="Proteomes" id="UP000198253"/>
    </source>
</evidence>
<dbReference type="RefSeq" id="WP_088984149.1">
    <property type="nucleotide sequence ID" value="NZ_LT607413.1"/>
</dbReference>
<comment type="subcellular location">
    <subcellularLocation>
        <location evidence="1 7">Cell membrane</location>
        <topology evidence="1 7">Multi-pass membrane protein</topology>
    </subcellularLocation>
</comment>
<dbReference type="InParanoid" id="A0A1C4ZMB9"/>
<accession>A0A1C4ZMB9</accession>
<dbReference type="PANTHER" id="PTHR30193">
    <property type="entry name" value="ABC TRANSPORTER PERMEASE PROTEIN"/>
    <property type="match status" value="1"/>
</dbReference>
<evidence type="ECO:0000256" key="4">
    <source>
        <dbReference type="ARBA" id="ARBA00022692"/>
    </source>
</evidence>
<sequence>MTTVRSGRSRFLAAAILPALALYAVFVLSPYAQAFYLALTDWTGVSGEVSFVGLDNFRRLVDDPLFRAALRNNALMLLVVPAVTILLGLLLAALVSFGGRGGAAGPSAVRGGELYRVAYFLPQVLALPIVAVLWQFVYNPNDGLLNGFLRGVGLDALARSWLGDPAVALWAVMAVLIWSSVGFYMVLFGAAMESIPREVLEAAVLDGAGRLAVLWRVVVPLLWDNVQVAFVYLGVLALDGFAVVQIMTVGPGGPDGATEVMGLGLYRSAFTYGRFGYAAAMGVALFFLTLAVAVVALRAGRRERVEYT</sequence>
<dbReference type="AlphaFoldDB" id="A0A1C4ZMB9"/>
<evidence type="ECO:0000256" key="5">
    <source>
        <dbReference type="ARBA" id="ARBA00022989"/>
    </source>
</evidence>
<keyword evidence="10" id="KW-1185">Reference proteome</keyword>
<evidence type="ECO:0000313" key="9">
    <source>
        <dbReference type="EMBL" id="SCF34065.1"/>
    </source>
</evidence>
<dbReference type="InterPro" id="IPR035906">
    <property type="entry name" value="MetI-like_sf"/>
</dbReference>
<comment type="similarity">
    <text evidence="7">Belongs to the binding-protein-dependent transport system permease family.</text>
</comment>
<dbReference type="PANTHER" id="PTHR30193:SF41">
    <property type="entry name" value="DIACETYLCHITOBIOSE UPTAKE SYSTEM PERMEASE PROTEIN NGCF"/>
    <property type="match status" value="1"/>
</dbReference>
<keyword evidence="2 7" id="KW-0813">Transport</keyword>
<feature type="domain" description="ABC transmembrane type-1" evidence="8">
    <location>
        <begin position="70"/>
        <end position="296"/>
    </location>
</feature>
<gene>
    <name evidence="9" type="ORF">GA0070618_5473</name>
</gene>
<dbReference type="Pfam" id="PF00528">
    <property type="entry name" value="BPD_transp_1"/>
    <property type="match status" value="1"/>
</dbReference>
<protein>
    <submittedName>
        <fullName evidence="9">Carbohydrate ABC transporter membrane protein 1, CUT1 family</fullName>
    </submittedName>
</protein>
<name>A0A1C4ZMB9_MICEC</name>
<evidence type="ECO:0000256" key="7">
    <source>
        <dbReference type="RuleBase" id="RU363032"/>
    </source>
</evidence>
<organism evidence="9 10">
    <name type="scientific">Micromonospora echinospora</name>
    <name type="common">Micromonospora purpurea</name>
    <dbReference type="NCBI Taxonomy" id="1877"/>
    <lineage>
        <taxon>Bacteria</taxon>
        <taxon>Bacillati</taxon>
        <taxon>Actinomycetota</taxon>
        <taxon>Actinomycetes</taxon>
        <taxon>Micromonosporales</taxon>
        <taxon>Micromonosporaceae</taxon>
        <taxon>Micromonospora</taxon>
    </lineage>
</organism>
<dbReference type="InterPro" id="IPR051393">
    <property type="entry name" value="ABC_transporter_permease"/>
</dbReference>
<dbReference type="CDD" id="cd06261">
    <property type="entry name" value="TM_PBP2"/>
    <property type="match status" value="1"/>
</dbReference>
<proteinExistence type="inferred from homology"/>
<dbReference type="OrthoDB" id="9782326at2"/>
<dbReference type="SUPFAM" id="SSF161098">
    <property type="entry name" value="MetI-like"/>
    <property type="match status" value="1"/>
</dbReference>
<dbReference type="Proteomes" id="UP000198253">
    <property type="component" value="Chromosome I"/>
</dbReference>
<keyword evidence="5 7" id="KW-1133">Transmembrane helix</keyword>
<dbReference type="EMBL" id="LT607413">
    <property type="protein sequence ID" value="SCF34065.1"/>
    <property type="molecule type" value="Genomic_DNA"/>
</dbReference>
<keyword evidence="4 7" id="KW-0812">Transmembrane</keyword>
<keyword evidence="6 7" id="KW-0472">Membrane</keyword>
<feature type="transmembrane region" description="Helical" evidence="7">
    <location>
        <begin position="167"/>
        <end position="192"/>
    </location>
</feature>
<dbReference type="PROSITE" id="PS50928">
    <property type="entry name" value="ABC_TM1"/>
    <property type="match status" value="1"/>
</dbReference>
<feature type="transmembrane region" description="Helical" evidence="7">
    <location>
        <begin position="275"/>
        <end position="297"/>
    </location>
</feature>
<dbReference type="Gene3D" id="1.10.3720.10">
    <property type="entry name" value="MetI-like"/>
    <property type="match status" value="1"/>
</dbReference>
<reference evidence="10" key="1">
    <citation type="submission" date="2016-06" db="EMBL/GenBank/DDBJ databases">
        <authorList>
            <person name="Varghese N."/>
            <person name="Submissions Spin"/>
        </authorList>
    </citation>
    <scope>NUCLEOTIDE SEQUENCE [LARGE SCALE GENOMIC DNA]</scope>
    <source>
        <strain evidence="10">DSM 43816</strain>
    </source>
</reference>
<keyword evidence="3" id="KW-1003">Cell membrane</keyword>
<dbReference type="GO" id="GO:0005886">
    <property type="term" value="C:plasma membrane"/>
    <property type="evidence" value="ECO:0007669"/>
    <property type="project" value="UniProtKB-SubCell"/>
</dbReference>
<evidence type="ECO:0000256" key="1">
    <source>
        <dbReference type="ARBA" id="ARBA00004651"/>
    </source>
</evidence>
<evidence type="ECO:0000256" key="3">
    <source>
        <dbReference type="ARBA" id="ARBA00022475"/>
    </source>
</evidence>
<evidence type="ECO:0000256" key="6">
    <source>
        <dbReference type="ARBA" id="ARBA00023136"/>
    </source>
</evidence>